<feature type="region of interest" description="Disordered" evidence="6">
    <location>
        <begin position="452"/>
        <end position="515"/>
    </location>
</feature>
<keyword evidence="3 7" id="KW-0812">Transmembrane</keyword>
<feature type="transmembrane region" description="Helical" evidence="7">
    <location>
        <begin position="266"/>
        <end position="287"/>
    </location>
</feature>
<evidence type="ECO:0000256" key="6">
    <source>
        <dbReference type="SAM" id="MobiDB-lite"/>
    </source>
</evidence>
<evidence type="ECO:0000259" key="8">
    <source>
        <dbReference type="PROSITE" id="PS50850"/>
    </source>
</evidence>
<evidence type="ECO:0000313" key="10">
    <source>
        <dbReference type="Proteomes" id="UP001497392"/>
    </source>
</evidence>
<feature type="transmembrane region" description="Helical" evidence="7">
    <location>
        <begin position="186"/>
        <end position="210"/>
    </location>
</feature>
<feature type="transmembrane region" description="Helical" evidence="7">
    <location>
        <begin position="299"/>
        <end position="318"/>
    </location>
</feature>
<evidence type="ECO:0000256" key="4">
    <source>
        <dbReference type="ARBA" id="ARBA00022989"/>
    </source>
</evidence>
<dbReference type="PANTHER" id="PTHR23506:SF26">
    <property type="entry name" value="MFS-TYPE TRANSPORTER SLC18B1"/>
    <property type="match status" value="1"/>
</dbReference>
<dbReference type="PANTHER" id="PTHR23506">
    <property type="entry name" value="GH10249P"/>
    <property type="match status" value="1"/>
</dbReference>
<feature type="transmembrane region" description="Helical" evidence="7">
    <location>
        <begin position="338"/>
        <end position="368"/>
    </location>
</feature>
<keyword evidence="2" id="KW-0813">Transport</keyword>
<evidence type="ECO:0000256" key="5">
    <source>
        <dbReference type="ARBA" id="ARBA00023136"/>
    </source>
</evidence>
<feature type="transmembrane region" description="Helical" evidence="7">
    <location>
        <begin position="94"/>
        <end position="115"/>
    </location>
</feature>
<comment type="subcellular location">
    <subcellularLocation>
        <location evidence="1">Membrane</location>
        <topology evidence="1">Multi-pass membrane protein</topology>
    </subcellularLocation>
</comment>
<evidence type="ECO:0000256" key="7">
    <source>
        <dbReference type="SAM" id="Phobius"/>
    </source>
</evidence>
<keyword evidence="10" id="KW-1185">Reference proteome</keyword>
<organism evidence="9 10">
    <name type="scientific">Coccomyxa viridis</name>
    <dbReference type="NCBI Taxonomy" id="1274662"/>
    <lineage>
        <taxon>Eukaryota</taxon>
        <taxon>Viridiplantae</taxon>
        <taxon>Chlorophyta</taxon>
        <taxon>core chlorophytes</taxon>
        <taxon>Trebouxiophyceae</taxon>
        <taxon>Trebouxiophyceae incertae sedis</taxon>
        <taxon>Coccomyxaceae</taxon>
        <taxon>Coccomyxa</taxon>
    </lineage>
</organism>
<dbReference type="PROSITE" id="PS50850">
    <property type="entry name" value="MFS"/>
    <property type="match status" value="1"/>
</dbReference>
<name>A0ABP1FLH7_9CHLO</name>
<feature type="transmembrane region" description="Helical" evidence="7">
    <location>
        <begin position="231"/>
        <end position="254"/>
    </location>
</feature>
<dbReference type="InterPro" id="IPR036259">
    <property type="entry name" value="MFS_trans_sf"/>
</dbReference>
<evidence type="ECO:0000256" key="1">
    <source>
        <dbReference type="ARBA" id="ARBA00004141"/>
    </source>
</evidence>
<keyword evidence="4 7" id="KW-1133">Transmembrane helix</keyword>
<feature type="domain" description="Major facilitator superfamily (MFS) profile" evidence="8">
    <location>
        <begin position="27"/>
        <end position="434"/>
    </location>
</feature>
<evidence type="ECO:0000313" key="9">
    <source>
        <dbReference type="EMBL" id="CAL5220816.1"/>
    </source>
</evidence>
<dbReference type="EMBL" id="CAXHTA020000004">
    <property type="protein sequence ID" value="CAL5220816.1"/>
    <property type="molecule type" value="Genomic_DNA"/>
</dbReference>
<sequence length="515" mass="53993">MEDSMVPAGNADTPEADKEARKHLRTTFGVLCFSLVIINTTFSVMGPILPQEAEKRGVGPRAVGMIFSIYAFVNFCVSPYMGKALQRRLVQRKTLLLAGQVICAVSAASFSFVIFLKTPTSFLCVCLALRVVNGIGSAAVDTSSFAIISSLFADSEFFGAAMGISESFLSLGWIVGPLLGGYTADVAGFAAPFILTGGLALLATPVLYFLMPEVESEERKDTKPRVTIFQLISVPSVSVLLIASLFAAGSLTFLDPLLGPYLQKEFGWSVSLVGLCFGVCAILYAIASPLAGWLGDRVGMFRITVAGLVLMAIGYWLLGPAPPLLAVLGSLHQPWLVWVSLSVAGVGAGMAFVPLLPAMLTSLAAVGIEEEGLTDVMSGLLSGSFSLGGGAGPILGGLLAAWFGFRWAATAFGCLQLVMAVAVAVVAIRVARKARGEAELVREAAAEIAREQENGLASPRGSDQAAAAAKKQRQKDVLTPRRPGSGRRSGQWGQAGGDALRQPLLPQTNGSQSNT</sequence>
<feature type="transmembrane region" description="Helical" evidence="7">
    <location>
        <begin position="62"/>
        <end position="82"/>
    </location>
</feature>
<dbReference type="InterPro" id="IPR020846">
    <property type="entry name" value="MFS_dom"/>
</dbReference>
<evidence type="ECO:0000256" key="3">
    <source>
        <dbReference type="ARBA" id="ARBA00022692"/>
    </source>
</evidence>
<feature type="transmembrane region" description="Helical" evidence="7">
    <location>
        <begin position="409"/>
        <end position="428"/>
    </location>
</feature>
<feature type="compositionally biased region" description="Low complexity" evidence="6">
    <location>
        <begin position="480"/>
        <end position="492"/>
    </location>
</feature>
<feature type="transmembrane region" description="Helical" evidence="7">
    <location>
        <begin position="160"/>
        <end position="180"/>
    </location>
</feature>
<comment type="caution">
    <text evidence="9">The sequence shown here is derived from an EMBL/GenBank/DDBJ whole genome shotgun (WGS) entry which is preliminary data.</text>
</comment>
<feature type="transmembrane region" description="Helical" evidence="7">
    <location>
        <begin position="380"/>
        <end position="403"/>
    </location>
</feature>
<gene>
    <name evidence="9" type="primary">g2892</name>
    <name evidence="9" type="ORF">VP750_LOCUS2475</name>
</gene>
<accession>A0ABP1FLH7</accession>
<dbReference type="Gene3D" id="1.20.1250.20">
    <property type="entry name" value="MFS general substrate transporter like domains"/>
    <property type="match status" value="2"/>
</dbReference>
<dbReference type="Proteomes" id="UP001497392">
    <property type="component" value="Unassembled WGS sequence"/>
</dbReference>
<evidence type="ECO:0000256" key="2">
    <source>
        <dbReference type="ARBA" id="ARBA00022448"/>
    </source>
</evidence>
<dbReference type="InterPro" id="IPR011701">
    <property type="entry name" value="MFS"/>
</dbReference>
<protein>
    <submittedName>
        <fullName evidence="9">G2892 protein</fullName>
    </submittedName>
</protein>
<proteinExistence type="predicted"/>
<feature type="transmembrane region" description="Helical" evidence="7">
    <location>
        <begin position="28"/>
        <end position="50"/>
    </location>
</feature>
<dbReference type="SUPFAM" id="SSF103473">
    <property type="entry name" value="MFS general substrate transporter"/>
    <property type="match status" value="1"/>
</dbReference>
<feature type="transmembrane region" description="Helical" evidence="7">
    <location>
        <begin position="127"/>
        <end position="148"/>
    </location>
</feature>
<dbReference type="InterPro" id="IPR050930">
    <property type="entry name" value="MFS_Vesicular_Transporter"/>
</dbReference>
<keyword evidence="5 7" id="KW-0472">Membrane</keyword>
<reference evidence="9 10" key="1">
    <citation type="submission" date="2024-06" db="EMBL/GenBank/DDBJ databases">
        <authorList>
            <person name="Kraege A."/>
            <person name="Thomma B."/>
        </authorList>
    </citation>
    <scope>NUCLEOTIDE SEQUENCE [LARGE SCALE GENOMIC DNA]</scope>
</reference>
<dbReference type="Pfam" id="PF07690">
    <property type="entry name" value="MFS_1"/>
    <property type="match status" value="1"/>
</dbReference>
<feature type="compositionally biased region" description="Polar residues" evidence="6">
    <location>
        <begin position="505"/>
        <end position="515"/>
    </location>
</feature>